<dbReference type="EMBL" id="CAKLDI010000001">
    <property type="protein sequence ID" value="CAH0534637.1"/>
    <property type="molecule type" value="Genomic_DNA"/>
</dbReference>
<organism evidence="2 3">
    <name type="scientific">Vibrio stylophorae</name>
    <dbReference type="NCBI Taxonomy" id="659351"/>
    <lineage>
        <taxon>Bacteria</taxon>
        <taxon>Pseudomonadati</taxon>
        <taxon>Pseudomonadota</taxon>
        <taxon>Gammaproteobacteria</taxon>
        <taxon>Vibrionales</taxon>
        <taxon>Vibrionaceae</taxon>
        <taxon>Vibrio</taxon>
    </lineage>
</organism>
<feature type="signal peptide" evidence="1">
    <location>
        <begin position="1"/>
        <end position="21"/>
    </location>
</feature>
<gene>
    <name evidence="2" type="ORF">VST7929_02587</name>
</gene>
<sequence>MKTGWIAGLILSVATASSAFASQVTQQSDKMKELAILYSAHSLCQSLYLDMGDQQRAQVIGDSWEQFAPHYADIEHWPEQESKVFAIHINALSGQFLAESKESQKTFCGDFYKLAEGKS</sequence>
<keyword evidence="1" id="KW-0732">Signal</keyword>
<feature type="chain" id="PRO_5045626565" evidence="1">
    <location>
        <begin position="22"/>
        <end position="119"/>
    </location>
</feature>
<evidence type="ECO:0000256" key="1">
    <source>
        <dbReference type="SAM" id="SignalP"/>
    </source>
</evidence>
<reference evidence="2" key="1">
    <citation type="submission" date="2021-11" db="EMBL/GenBank/DDBJ databases">
        <authorList>
            <person name="Rodrigo-Torres L."/>
            <person name="Arahal R. D."/>
            <person name="Lucena T."/>
        </authorList>
    </citation>
    <scope>NUCLEOTIDE SEQUENCE</scope>
    <source>
        <strain evidence="2">CECT 7929</strain>
    </source>
</reference>
<name>A0ABN8DX57_9VIBR</name>
<accession>A0ABN8DX57</accession>
<evidence type="ECO:0000313" key="2">
    <source>
        <dbReference type="EMBL" id="CAH0534637.1"/>
    </source>
</evidence>
<evidence type="ECO:0000313" key="3">
    <source>
        <dbReference type="Proteomes" id="UP000838672"/>
    </source>
</evidence>
<proteinExistence type="predicted"/>
<dbReference type="RefSeq" id="WP_237467573.1">
    <property type="nucleotide sequence ID" value="NZ_CAKLDI010000001.1"/>
</dbReference>
<protein>
    <submittedName>
        <fullName evidence="2">Uncharacterized protein</fullName>
    </submittedName>
</protein>
<keyword evidence="3" id="KW-1185">Reference proteome</keyword>
<dbReference type="Proteomes" id="UP000838672">
    <property type="component" value="Unassembled WGS sequence"/>
</dbReference>
<comment type="caution">
    <text evidence="2">The sequence shown here is derived from an EMBL/GenBank/DDBJ whole genome shotgun (WGS) entry which is preliminary data.</text>
</comment>